<dbReference type="Proteomes" id="UP000000644">
    <property type="component" value="Chromosome"/>
</dbReference>
<dbReference type="PANTHER" id="PTHR43397:SF1">
    <property type="entry name" value="ERGOTHIONEINE BIOSYNTHESIS PROTEIN 1"/>
    <property type="match status" value="1"/>
</dbReference>
<proteinExistence type="predicted"/>
<feature type="domain" description="Histidine-specific methyltransferase SAM-dependent" evidence="3">
    <location>
        <begin position="115"/>
        <end position="415"/>
    </location>
</feature>
<dbReference type="EMBL" id="CP000529">
    <property type="protein sequence ID" value="ABM37925.1"/>
    <property type="molecule type" value="Genomic_DNA"/>
</dbReference>
<name>A1VQJ7_POLNA</name>
<dbReference type="InterPro" id="IPR029063">
    <property type="entry name" value="SAM-dependent_MTases_sf"/>
</dbReference>
<evidence type="ECO:0000259" key="3">
    <source>
        <dbReference type="Pfam" id="PF10017"/>
    </source>
</evidence>
<dbReference type="Gene3D" id="3.40.50.150">
    <property type="entry name" value="Vaccinia Virus protein VP39"/>
    <property type="match status" value="1"/>
</dbReference>
<evidence type="ECO:0000313" key="4">
    <source>
        <dbReference type="EMBL" id="ABM37925.1"/>
    </source>
</evidence>
<dbReference type="InterPro" id="IPR051128">
    <property type="entry name" value="EgtD_Methyltrsf_superfamily"/>
</dbReference>
<dbReference type="Pfam" id="PF10017">
    <property type="entry name" value="Methyltransf_33"/>
    <property type="match status" value="1"/>
</dbReference>
<gene>
    <name evidence="4" type="ordered locus">Pnap_2623</name>
</gene>
<dbReference type="HOGENOM" id="CLU_049766_1_1_4"/>
<dbReference type="NCBIfam" id="TIGR03438">
    <property type="entry name" value="egtD_ergothio"/>
    <property type="match status" value="1"/>
</dbReference>
<protein>
    <submittedName>
        <fullName evidence="4">Uncharacterized conserved protein</fullName>
    </submittedName>
</protein>
<evidence type="ECO:0000313" key="5">
    <source>
        <dbReference type="Proteomes" id="UP000000644"/>
    </source>
</evidence>
<dbReference type="eggNOG" id="COG4301">
    <property type="taxonomic scope" value="Bacteria"/>
</dbReference>
<dbReference type="STRING" id="365044.Pnap_2623"/>
<keyword evidence="1" id="KW-0489">Methyltransferase</keyword>
<sequence length="417" mass="46145">MMLKKMGHASETGFASRLVRPRKGLKAIVPPCTLAPKRPQNRVCGSRLKRCSPTGALPKPFLNQVFPVPPPRPPLKLHDTLFDLPLATPPVPTPRFYNLCPQDSPGRQARTVTGELTEGLMAEAASVSPKFFYNPLGSRLFEAITALDEYYPTRTEAAIFEAASRQMARTLAEHGLSHPCLIDLGAGNCAKAMALIPHLHPRQYVPVDISVDFLRDAAAQLQHRFPALDIVGVGMDFSAGLALPDAVQERDRVFFYPGSSLGNFQPAQALAFLRHMADPARGKARGLLLGIDLVKDRATLEAAYDDALGVTAAFNKNLLLNVNDLLAADFDVRQWRHVALFNAAQSRIEMHLQALCNLTARWPGHSRRFLAGERIHTESSYKYTAESMTALLKQAGFRHIRHWSDPQDWFAVFWAAV</sequence>
<dbReference type="AlphaFoldDB" id="A1VQJ7"/>
<keyword evidence="2" id="KW-0808">Transferase</keyword>
<dbReference type="InterPro" id="IPR035094">
    <property type="entry name" value="EgtD"/>
</dbReference>
<dbReference type="GO" id="GO:0032259">
    <property type="term" value="P:methylation"/>
    <property type="evidence" value="ECO:0007669"/>
    <property type="project" value="UniProtKB-KW"/>
</dbReference>
<evidence type="ECO:0000256" key="2">
    <source>
        <dbReference type="ARBA" id="ARBA00022679"/>
    </source>
</evidence>
<dbReference type="InterPro" id="IPR019257">
    <property type="entry name" value="MeTrfase_dom"/>
</dbReference>
<dbReference type="GO" id="GO:0008168">
    <property type="term" value="F:methyltransferase activity"/>
    <property type="evidence" value="ECO:0007669"/>
    <property type="project" value="UniProtKB-KW"/>
</dbReference>
<evidence type="ECO:0000256" key="1">
    <source>
        <dbReference type="ARBA" id="ARBA00022603"/>
    </source>
</evidence>
<dbReference type="PANTHER" id="PTHR43397">
    <property type="entry name" value="ERGOTHIONEINE BIOSYNTHESIS PROTEIN 1"/>
    <property type="match status" value="1"/>
</dbReference>
<accession>A1VQJ7</accession>
<reference evidence="5" key="1">
    <citation type="journal article" date="2009" name="Environ. Microbiol.">
        <title>The genome of Polaromonas naphthalenivorans strain CJ2, isolated from coal tar-contaminated sediment, reveals physiological and metabolic versatility and evolution through extensive horizontal gene transfer.</title>
        <authorList>
            <person name="Yagi J.M."/>
            <person name="Sims D."/>
            <person name="Brettin T."/>
            <person name="Bruce D."/>
            <person name="Madsen E.L."/>
        </authorList>
    </citation>
    <scope>NUCLEOTIDE SEQUENCE [LARGE SCALE GENOMIC DNA]</scope>
    <source>
        <strain evidence="5">CJ2</strain>
    </source>
</reference>
<dbReference type="KEGG" id="pna:Pnap_2623"/>
<dbReference type="SUPFAM" id="SSF53335">
    <property type="entry name" value="S-adenosyl-L-methionine-dependent methyltransferases"/>
    <property type="match status" value="1"/>
</dbReference>
<keyword evidence="5" id="KW-1185">Reference proteome</keyword>
<organism evidence="4 5">
    <name type="scientific">Polaromonas naphthalenivorans (strain CJ2)</name>
    <dbReference type="NCBI Taxonomy" id="365044"/>
    <lineage>
        <taxon>Bacteria</taxon>
        <taxon>Pseudomonadati</taxon>
        <taxon>Pseudomonadota</taxon>
        <taxon>Betaproteobacteria</taxon>
        <taxon>Burkholderiales</taxon>
        <taxon>Comamonadaceae</taxon>
        <taxon>Polaromonas</taxon>
    </lineage>
</organism>